<protein>
    <submittedName>
        <fullName evidence="1">Uncharacterized protein</fullName>
    </submittedName>
</protein>
<reference evidence="1 2" key="1">
    <citation type="journal article" date="2022" name="Genome Biol. Evol.">
        <title>The Spruce Budworm Genome: Reconstructing the Evolutionary History of Antifreeze Proteins.</title>
        <authorList>
            <person name="Beliveau C."/>
            <person name="Gagne P."/>
            <person name="Picq S."/>
            <person name="Vernygora O."/>
            <person name="Keeling C.I."/>
            <person name="Pinkney K."/>
            <person name="Doucet D."/>
            <person name="Wen F."/>
            <person name="Johnston J.S."/>
            <person name="Maaroufi H."/>
            <person name="Boyle B."/>
            <person name="Laroche J."/>
            <person name="Dewar K."/>
            <person name="Juretic N."/>
            <person name="Blackburn G."/>
            <person name="Nisole A."/>
            <person name="Brunet B."/>
            <person name="Brandao M."/>
            <person name="Lumley L."/>
            <person name="Duan J."/>
            <person name="Quan G."/>
            <person name="Lucarotti C.J."/>
            <person name="Roe A.D."/>
            <person name="Sperling F.A.H."/>
            <person name="Levesque R.C."/>
            <person name="Cusson M."/>
        </authorList>
    </citation>
    <scope>NUCLEOTIDE SEQUENCE [LARGE SCALE GENOMIC DNA]</scope>
    <source>
        <strain evidence="1">Glfc:IPQL:Cfum</strain>
    </source>
</reference>
<accession>A0ACC0KIQ8</accession>
<gene>
    <name evidence="1" type="ORF">MSG28_004259</name>
</gene>
<comment type="caution">
    <text evidence="1">The sequence shown here is derived from an EMBL/GenBank/DDBJ whole genome shotgun (WGS) entry which is preliminary data.</text>
</comment>
<name>A0ACC0KIQ8_CHOFU</name>
<sequence length="799" mass="92605">MGKENATASDPIDIKQANKLKNTGNHLNKETTQDNEMKDQQTSESIDDGKDLDRKENFLNSIANESNISKDVHDNQEKIVIDKDNEDDKQDENVSLETEHNNFKDDVEISSSMRICDENNKNKNTNGDINTVDIDSTGSAAFIQHKLQNLYSRELRPCNSKLVHQSFDENVPDFFQRHIVTVKAPEEQLIPRNVFLNNTAYVLNLENLRLKKVIPVASSSSENYSSLDDVNGRHVKRIRSSLSNESAQNNLSTQFFPRFPQQANHFRQFNYWNNYNLNFAFQRQFFQSFPLRFQAFPRMQQFFRCFPTPVFMPNVGNPEIGRPRKRKGDNTRVHHLKSIKGLALKLKSLVNMGNTQVENIQALHRLIQTYNQRYKAKLELTEELDVLENEVILETINLDDDDQISPKKKRKCDEDGSFDENFSALKQFALKIKELEEKKESSPQHRRALSKAIKTFNKSYNADIYVDMNYEVINRRHIVIASSDSEGAVEVAPKPRKSRKLRNPFYILKQLSEKQNASTTQQEVVKSGCSHSDATTKKHFKYSEVLTSNVSKYWLPSENDFGRAEVIQKNQTYNHYLNHSEQFLYEFMKGHLYDNWLDAKISYWQSCEKSAKKFEANSQNQSTLNFNSIVRPEDCTDLQSVLKKLNIIRNNKDVKEECSFGIDFDVYNRDVPNFKKTNMPKPHFRVICIEESSKFPTALDFATHHHKYTDDVNIVFAILRNDFARQTIEHWLARQSRTMDTVPPRAAARTKHRFAAVDQCSRGGRAKSTRSDYSVFMDGPNVQQSTNCSFQSHFQNQPV</sequence>
<dbReference type="Proteomes" id="UP001064048">
    <property type="component" value="Chromosome 6"/>
</dbReference>
<organism evidence="1 2">
    <name type="scientific">Choristoneura fumiferana</name>
    <name type="common">Spruce budworm moth</name>
    <name type="synonym">Archips fumiferana</name>
    <dbReference type="NCBI Taxonomy" id="7141"/>
    <lineage>
        <taxon>Eukaryota</taxon>
        <taxon>Metazoa</taxon>
        <taxon>Ecdysozoa</taxon>
        <taxon>Arthropoda</taxon>
        <taxon>Hexapoda</taxon>
        <taxon>Insecta</taxon>
        <taxon>Pterygota</taxon>
        <taxon>Neoptera</taxon>
        <taxon>Endopterygota</taxon>
        <taxon>Lepidoptera</taxon>
        <taxon>Glossata</taxon>
        <taxon>Ditrysia</taxon>
        <taxon>Tortricoidea</taxon>
        <taxon>Tortricidae</taxon>
        <taxon>Tortricinae</taxon>
        <taxon>Choristoneura</taxon>
    </lineage>
</organism>
<dbReference type="EMBL" id="CM046106">
    <property type="protein sequence ID" value="KAI8436180.1"/>
    <property type="molecule type" value="Genomic_DNA"/>
</dbReference>
<keyword evidence="2" id="KW-1185">Reference proteome</keyword>
<evidence type="ECO:0000313" key="1">
    <source>
        <dbReference type="EMBL" id="KAI8436180.1"/>
    </source>
</evidence>
<evidence type="ECO:0000313" key="2">
    <source>
        <dbReference type="Proteomes" id="UP001064048"/>
    </source>
</evidence>
<proteinExistence type="predicted"/>